<protein>
    <recommendedName>
        <fullName evidence="3">ABC transporter ATP-binding protein</fullName>
    </recommendedName>
</protein>
<gene>
    <name evidence="1" type="ORF">AVEN_96976_1</name>
</gene>
<evidence type="ECO:0000313" key="1">
    <source>
        <dbReference type="EMBL" id="GBO45844.1"/>
    </source>
</evidence>
<dbReference type="AlphaFoldDB" id="A0A4Y2XA62"/>
<reference evidence="1 2" key="1">
    <citation type="journal article" date="2019" name="Sci. Rep.">
        <title>Orb-weaving spider Araneus ventricosus genome elucidates the spidroin gene catalogue.</title>
        <authorList>
            <person name="Kono N."/>
            <person name="Nakamura H."/>
            <person name="Ohtoshi R."/>
            <person name="Moran D.A.P."/>
            <person name="Shinohara A."/>
            <person name="Yoshida Y."/>
            <person name="Fujiwara M."/>
            <person name="Mori M."/>
            <person name="Tomita M."/>
            <person name="Arakawa K."/>
        </authorList>
    </citation>
    <scope>NUCLEOTIDE SEQUENCE [LARGE SCALE GENOMIC DNA]</scope>
</reference>
<dbReference type="OrthoDB" id="6500128at2759"/>
<name>A0A4Y2XA62_ARAVE</name>
<feature type="non-terminal residue" evidence="1">
    <location>
        <position position="1"/>
    </location>
</feature>
<evidence type="ECO:0008006" key="3">
    <source>
        <dbReference type="Google" id="ProtNLM"/>
    </source>
</evidence>
<keyword evidence="2" id="KW-1185">Reference proteome</keyword>
<dbReference type="Gene3D" id="3.40.50.300">
    <property type="entry name" value="P-loop containing nucleotide triphosphate hydrolases"/>
    <property type="match status" value="1"/>
</dbReference>
<organism evidence="1 2">
    <name type="scientific">Araneus ventricosus</name>
    <name type="common">Orbweaver spider</name>
    <name type="synonym">Epeira ventricosa</name>
    <dbReference type="NCBI Taxonomy" id="182803"/>
    <lineage>
        <taxon>Eukaryota</taxon>
        <taxon>Metazoa</taxon>
        <taxon>Ecdysozoa</taxon>
        <taxon>Arthropoda</taxon>
        <taxon>Chelicerata</taxon>
        <taxon>Arachnida</taxon>
        <taxon>Araneae</taxon>
        <taxon>Araneomorphae</taxon>
        <taxon>Entelegynae</taxon>
        <taxon>Araneoidea</taxon>
        <taxon>Araneidae</taxon>
        <taxon>Araneus</taxon>
    </lineage>
</organism>
<sequence length="36" mass="3871">ILVMDKGSIVEDGSPDELLENPESLFYQLGHAAGLL</sequence>
<dbReference type="InterPro" id="IPR027417">
    <property type="entry name" value="P-loop_NTPase"/>
</dbReference>
<dbReference type="EMBL" id="BGPR01073157">
    <property type="protein sequence ID" value="GBO45844.1"/>
    <property type="molecule type" value="Genomic_DNA"/>
</dbReference>
<comment type="caution">
    <text evidence="1">The sequence shown here is derived from an EMBL/GenBank/DDBJ whole genome shotgun (WGS) entry which is preliminary data.</text>
</comment>
<accession>A0A4Y2XA62</accession>
<evidence type="ECO:0000313" key="2">
    <source>
        <dbReference type="Proteomes" id="UP000499080"/>
    </source>
</evidence>
<proteinExistence type="predicted"/>
<dbReference type="Proteomes" id="UP000499080">
    <property type="component" value="Unassembled WGS sequence"/>
</dbReference>